<comment type="similarity">
    <text evidence="2 6">Belongs to the plant self-incompatibility (S1) protein family.</text>
</comment>
<evidence type="ECO:0000256" key="6">
    <source>
        <dbReference type="RuleBase" id="RU367044"/>
    </source>
</evidence>
<feature type="chain" id="PRO_5042661742" description="S-protein homolog" evidence="6">
    <location>
        <begin position="27"/>
        <end position="139"/>
    </location>
</feature>
<protein>
    <recommendedName>
        <fullName evidence="6">S-protein homolog</fullName>
    </recommendedName>
</protein>
<dbReference type="EMBL" id="JAXIOK010000013">
    <property type="protein sequence ID" value="KAK4756484.1"/>
    <property type="molecule type" value="Genomic_DNA"/>
</dbReference>
<feature type="signal peptide" evidence="6">
    <location>
        <begin position="1"/>
        <end position="26"/>
    </location>
</feature>
<reference evidence="7 8" key="1">
    <citation type="journal article" date="2023" name="Hortic Res">
        <title>Pangenome of water caltrop reveals structural variations and asymmetric subgenome divergence after allopolyploidization.</title>
        <authorList>
            <person name="Zhang X."/>
            <person name="Chen Y."/>
            <person name="Wang L."/>
            <person name="Yuan Y."/>
            <person name="Fang M."/>
            <person name="Shi L."/>
            <person name="Lu R."/>
            <person name="Comes H.P."/>
            <person name="Ma Y."/>
            <person name="Chen Y."/>
            <person name="Huang G."/>
            <person name="Zhou Y."/>
            <person name="Zheng Z."/>
            <person name="Qiu Y."/>
        </authorList>
    </citation>
    <scope>NUCLEOTIDE SEQUENCE [LARGE SCALE GENOMIC DNA]</scope>
    <source>
        <tissue evidence="7">Roots</tissue>
    </source>
</reference>
<dbReference type="GO" id="GO:0060320">
    <property type="term" value="P:rejection of self pollen"/>
    <property type="evidence" value="ECO:0007669"/>
    <property type="project" value="UniProtKB-KW"/>
</dbReference>
<evidence type="ECO:0000256" key="1">
    <source>
        <dbReference type="ARBA" id="ARBA00004613"/>
    </source>
</evidence>
<dbReference type="PANTHER" id="PTHR31232:SF18">
    <property type="entry name" value="S-PROTEIN HOMOLOG"/>
    <property type="match status" value="1"/>
</dbReference>
<organism evidence="7 8">
    <name type="scientific">Trapa incisa</name>
    <dbReference type="NCBI Taxonomy" id="236973"/>
    <lineage>
        <taxon>Eukaryota</taxon>
        <taxon>Viridiplantae</taxon>
        <taxon>Streptophyta</taxon>
        <taxon>Embryophyta</taxon>
        <taxon>Tracheophyta</taxon>
        <taxon>Spermatophyta</taxon>
        <taxon>Magnoliopsida</taxon>
        <taxon>eudicotyledons</taxon>
        <taxon>Gunneridae</taxon>
        <taxon>Pentapetalae</taxon>
        <taxon>rosids</taxon>
        <taxon>malvids</taxon>
        <taxon>Myrtales</taxon>
        <taxon>Lythraceae</taxon>
        <taxon>Trapa</taxon>
    </lineage>
</organism>
<evidence type="ECO:0000256" key="5">
    <source>
        <dbReference type="ARBA" id="ARBA00022729"/>
    </source>
</evidence>
<dbReference type="AlphaFoldDB" id="A0AAN7PZT4"/>
<dbReference type="Proteomes" id="UP001345219">
    <property type="component" value="Chromosome 6"/>
</dbReference>
<comment type="subcellular location">
    <subcellularLocation>
        <location evidence="1 6">Secreted</location>
    </subcellularLocation>
</comment>
<evidence type="ECO:0000313" key="8">
    <source>
        <dbReference type="Proteomes" id="UP001345219"/>
    </source>
</evidence>
<evidence type="ECO:0000256" key="2">
    <source>
        <dbReference type="ARBA" id="ARBA00005581"/>
    </source>
</evidence>
<keyword evidence="5 6" id="KW-0732">Signal</keyword>
<evidence type="ECO:0000256" key="3">
    <source>
        <dbReference type="ARBA" id="ARBA00022471"/>
    </source>
</evidence>
<dbReference type="GO" id="GO:0005576">
    <property type="term" value="C:extracellular region"/>
    <property type="evidence" value="ECO:0007669"/>
    <property type="project" value="UniProtKB-SubCell"/>
</dbReference>
<evidence type="ECO:0000313" key="7">
    <source>
        <dbReference type="EMBL" id="KAK4756484.1"/>
    </source>
</evidence>
<comment type="caution">
    <text evidence="7">The sequence shown here is derived from an EMBL/GenBank/DDBJ whole genome shotgun (WGS) entry which is preliminary data.</text>
</comment>
<proteinExistence type="inferred from homology"/>
<gene>
    <name evidence="7" type="ORF">SAY87_006611</name>
</gene>
<dbReference type="PANTHER" id="PTHR31232">
    <property type="match status" value="1"/>
</dbReference>
<accession>A0AAN7PZT4</accession>
<dbReference type="InterPro" id="IPR010264">
    <property type="entry name" value="Self-incomp_S1"/>
</dbReference>
<keyword evidence="3 6" id="KW-0713">Self-incompatibility</keyword>
<evidence type="ECO:0000256" key="4">
    <source>
        <dbReference type="ARBA" id="ARBA00022525"/>
    </source>
</evidence>
<sequence>MMMHRNKTTLLFLFPVLWLCVATSSAIHITPKVYVEVSNQLPQSHYFVILYKSNEDKLGANVAPKQVYGFHFRPNIWGTTHFTCEVRTDYGTGTYKIYEYDRDHKRCGNQCLWKVTQSGVESANGNVPIIFYWTTTPGS</sequence>
<keyword evidence="4 6" id="KW-0964">Secreted</keyword>
<keyword evidence="8" id="KW-1185">Reference proteome</keyword>
<dbReference type="Pfam" id="PF05938">
    <property type="entry name" value="Self-incomp_S1"/>
    <property type="match status" value="1"/>
</dbReference>
<name>A0AAN7PZT4_9MYRT</name>